<dbReference type="FunFam" id="2.30.30.790:FF:000001">
    <property type="entry name" value="50S ribosomal protein L19"/>
    <property type="match status" value="1"/>
</dbReference>
<name>A0A4R9LWC4_9LEPT</name>
<organism evidence="8 9">
    <name type="scientific">Leptospira idonii</name>
    <dbReference type="NCBI Taxonomy" id="1193500"/>
    <lineage>
        <taxon>Bacteria</taxon>
        <taxon>Pseudomonadati</taxon>
        <taxon>Spirochaetota</taxon>
        <taxon>Spirochaetia</taxon>
        <taxon>Leptospirales</taxon>
        <taxon>Leptospiraceae</taxon>
        <taxon>Leptospira</taxon>
    </lineage>
</organism>
<evidence type="ECO:0000313" key="9">
    <source>
        <dbReference type="Proteomes" id="UP000298058"/>
    </source>
</evidence>
<dbReference type="AlphaFoldDB" id="A0A4R9LWC4"/>
<dbReference type="GO" id="GO:0006412">
    <property type="term" value="P:translation"/>
    <property type="evidence" value="ECO:0007669"/>
    <property type="project" value="UniProtKB-UniRule"/>
</dbReference>
<dbReference type="InterPro" id="IPR008991">
    <property type="entry name" value="Translation_prot_SH3-like_sf"/>
</dbReference>
<dbReference type="PROSITE" id="PS01015">
    <property type="entry name" value="RIBOSOMAL_L19"/>
    <property type="match status" value="1"/>
</dbReference>
<evidence type="ECO:0000256" key="1">
    <source>
        <dbReference type="ARBA" id="ARBA00005781"/>
    </source>
</evidence>
<comment type="similarity">
    <text evidence="1 5 6">Belongs to the bacterial ribosomal protein bL19 family.</text>
</comment>
<keyword evidence="9" id="KW-1185">Reference proteome</keyword>
<dbReference type="InterPro" id="IPR001857">
    <property type="entry name" value="Ribosomal_bL19"/>
</dbReference>
<dbReference type="OrthoDB" id="9803541at2"/>
<sequence length="160" mass="18007">MAAKEPQNKKSFLEEAMNQILEKVLSTEPKNELNFEIGDTVKVHYKIIESGKERVQVYEGVVISIANKAHSKTFTVRRISYDIGVERIFPLHSPRIAKIELVRKGSVRRAKLYYLRDKKGKSGRIKERKGGQAIVAKDKKRQDEASKKAASAKAAEATPA</sequence>
<feature type="region of interest" description="Disordered" evidence="7">
    <location>
        <begin position="120"/>
        <end position="160"/>
    </location>
</feature>
<feature type="compositionally biased region" description="Low complexity" evidence="7">
    <location>
        <begin position="148"/>
        <end position="160"/>
    </location>
</feature>
<proteinExistence type="inferred from homology"/>
<dbReference type="Proteomes" id="UP000298058">
    <property type="component" value="Unassembled WGS sequence"/>
</dbReference>
<evidence type="ECO:0000256" key="5">
    <source>
        <dbReference type="HAMAP-Rule" id="MF_00402"/>
    </source>
</evidence>
<dbReference type="PANTHER" id="PTHR15680:SF9">
    <property type="entry name" value="LARGE RIBOSOMAL SUBUNIT PROTEIN BL19M"/>
    <property type="match status" value="1"/>
</dbReference>
<evidence type="ECO:0000256" key="3">
    <source>
        <dbReference type="ARBA" id="ARBA00023274"/>
    </source>
</evidence>
<dbReference type="InterPro" id="IPR038657">
    <property type="entry name" value="Ribosomal_bL19_sf"/>
</dbReference>
<keyword evidence="3 5" id="KW-0687">Ribonucleoprotein</keyword>
<dbReference type="EMBL" id="RQHW01000047">
    <property type="protein sequence ID" value="TGN18530.1"/>
    <property type="molecule type" value="Genomic_DNA"/>
</dbReference>
<evidence type="ECO:0000256" key="2">
    <source>
        <dbReference type="ARBA" id="ARBA00022980"/>
    </source>
</evidence>
<evidence type="ECO:0000256" key="4">
    <source>
        <dbReference type="ARBA" id="ARBA00035171"/>
    </source>
</evidence>
<evidence type="ECO:0000313" key="8">
    <source>
        <dbReference type="EMBL" id="TGN18530.1"/>
    </source>
</evidence>
<dbReference type="PRINTS" id="PR00061">
    <property type="entry name" value="RIBOSOMALL19"/>
</dbReference>
<dbReference type="SUPFAM" id="SSF50104">
    <property type="entry name" value="Translation proteins SH3-like domain"/>
    <property type="match status" value="1"/>
</dbReference>
<protein>
    <recommendedName>
        <fullName evidence="4 5">Large ribosomal subunit protein bL19</fullName>
    </recommendedName>
</protein>
<dbReference type="NCBIfam" id="TIGR01024">
    <property type="entry name" value="rplS_bact"/>
    <property type="match status" value="1"/>
</dbReference>
<dbReference type="GO" id="GO:0022625">
    <property type="term" value="C:cytosolic large ribosomal subunit"/>
    <property type="evidence" value="ECO:0007669"/>
    <property type="project" value="TreeGrafter"/>
</dbReference>
<dbReference type="GO" id="GO:0003735">
    <property type="term" value="F:structural constituent of ribosome"/>
    <property type="evidence" value="ECO:0007669"/>
    <property type="project" value="InterPro"/>
</dbReference>
<gene>
    <name evidence="5" type="primary">rplS</name>
    <name evidence="8" type="ORF">EHS15_14175</name>
</gene>
<dbReference type="PIRSF" id="PIRSF002191">
    <property type="entry name" value="Ribosomal_L19"/>
    <property type="match status" value="1"/>
</dbReference>
<evidence type="ECO:0000256" key="6">
    <source>
        <dbReference type="RuleBase" id="RU000559"/>
    </source>
</evidence>
<accession>A0A4R9LWC4</accession>
<evidence type="ECO:0000256" key="7">
    <source>
        <dbReference type="SAM" id="MobiDB-lite"/>
    </source>
</evidence>
<comment type="caution">
    <text evidence="8">The sequence shown here is derived from an EMBL/GenBank/DDBJ whole genome shotgun (WGS) entry which is preliminary data.</text>
</comment>
<dbReference type="InterPro" id="IPR018257">
    <property type="entry name" value="Ribosomal_bL19_CS"/>
</dbReference>
<dbReference type="HAMAP" id="MF_00402">
    <property type="entry name" value="Ribosomal_bL19"/>
    <property type="match status" value="1"/>
</dbReference>
<keyword evidence="2 5" id="KW-0689">Ribosomal protein</keyword>
<dbReference type="Pfam" id="PF01245">
    <property type="entry name" value="Ribosomal_L19"/>
    <property type="match status" value="1"/>
</dbReference>
<feature type="compositionally biased region" description="Basic and acidic residues" evidence="7">
    <location>
        <begin position="124"/>
        <end position="147"/>
    </location>
</feature>
<comment type="function">
    <text evidence="5 6">This protein is located at the 30S-50S ribosomal subunit interface and may play a role in the structure and function of the aminoacyl-tRNA binding site.</text>
</comment>
<dbReference type="Gene3D" id="2.30.30.790">
    <property type="match status" value="1"/>
</dbReference>
<reference evidence="8" key="1">
    <citation type="journal article" date="2019" name="PLoS Negl. Trop. Dis.">
        <title>Revisiting the worldwide diversity of Leptospira species in the environment.</title>
        <authorList>
            <person name="Vincent A.T."/>
            <person name="Schiettekatte O."/>
            <person name="Bourhy P."/>
            <person name="Veyrier F.J."/>
            <person name="Picardeau M."/>
        </authorList>
    </citation>
    <scope>NUCLEOTIDE SEQUENCE [LARGE SCALE GENOMIC DNA]</scope>
    <source>
        <strain evidence="8">201300427</strain>
    </source>
</reference>
<dbReference type="PANTHER" id="PTHR15680">
    <property type="entry name" value="RIBOSOMAL PROTEIN L19"/>
    <property type="match status" value="1"/>
</dbReference>